<evidence type="ECO:0000256" key="1">
    <source>
        <dbReference type="SAM" id="MobiDB-lite"/>
    </source>
</evidence>
<evidence type="ECO:0000313" key="3">
    <source>
        <dbReference type="Proteomes" id="UP000499080"/>
    </source>
</evidence>
<reference evidence="2 3" key="1">
    <citation type="journal article" date="2019" name="Sci. Rep.">
        <title>Orb-weaving spider Araneus ventricosus genome elucidates the spidroin gene catalogue.</title>
        <authorList>
            <person name="Kono N."/>
            <person name="Nakamura H."/>
            <person name="Ohtoshi R."/>
            <person name="Moran D.A.P."/>
            <person name="Shinohara A."/>
            <person name="Yoshida Y."/>
            <person name="Fujiwara M."/>
            <person name="Mori M."/>
            <person name="Tomita M."/>
            <person name="Arakawa K."/>
        </authorList>
    </citation>
    <scope>NUCLEOTIDE SEQUENCE [LARGE SCALE GENOMIC DNA]</scope>
</reference>
<dbReference type="AlphaFoldDB" id="A0A4Y2E8B2"/>
<organism evidence="2 3">
    <name type="scientific">Araneus ventricosus</name>
    <name type="common">Orbweaver spider</name>
    <name type="synonym">Epeira ventricosa</name>
    <dbReference type="NCBI Taxonomy" id="182803"/>
    <lineage>
        <taxon>Eukaryota</taxon>
        <taxon>Metazoa</taxon>
        <taxon>Ecdysozoa</taxon>
        <taxon>Arthropoda</taxon>
        <taxon>Chelicerata</taxon>
        <taxon>Arachnida</taxon>
        <taxon>Araneae</taxon>
        <taxon>Araneomorphae</taxon>
        <taxon>Entelegynae</taxon>
        <taxon>Araneoidea</taxon>
        <taxon>Araneidae</taxon>
        <taxon>Araneus</taxon>
    </lineage>
</organism>
<proteinExistence type="predicted"/>
<gene>
    <name evidence="2" type="ORF">AVEN_22594_1</name>
</gene>
<feature type="region of interest" description="Disordered" evidence="1">
    <location>
        <begin position="80"/>
        <end position="99"/>
    </location>
</feature>
<accession>A0A4Y2E8B2</accession>
<dbReference type="EMBL" id="BGPR01000514">
    <property type="protein sequence ID" value="GBM24268.1"/>
    <property type="molecule type" value="Genomic_DNA"/>
</dbReference>
<evidence type="ECO:0000313" key="2">
    <source>
        <dbReference type="EMBL" id="GBM24268.1"/>
    </source>
</evidence>
<feature type="compositionally biased region" description="Basic and acidic residues" evidence="1">
    <location>
        <begin position="80"/>
        <end position="90"/>
    </location>
</feature>
<name>A0A4Y2E8B2_ARAVE</name>
<protein>
    <submittedName>
        <fullName evidence="2">Uncharacterized protein</fullName>
    </submittedName>
</protein>
<keyword evidence="3" id="KW-1185">Reference proteome</keyword>
<comment type="caution">
    <text evidence="2">The sequence shown here is derived from an EMBL/GenBank/DDBJ whole genome shotgun (WGS) entry which is preliminary data.</text>
</comment>
<dbReference type="Proteomes" id="UP000499080">
    <property type="component" value="Unassembled WGS sequence"/>
</dbReference>
<sequence length="114" mass="13317">MQLTANGLARNGLIDQQHISEHVHEGWAYFFVDRNFYEPIIHDYYTPRKWCGGTLRHSTFQPIHLGRIIQGRKPISYRHSDALPLSKREPPPALISSRARDPFPTFLHRSHFSL</sequence>